<evidence type="ECO:0000256" key="1">
    <source>
        <dbReference type="ARBA" id="ARBA00006485"/>
    </source>
</evidence>
<evidence type="ECO:0000256" key="6">
    <source>
        <dbReference type="ARBA" id="ARBA00022840"/>
    </source>
</evidence>
<dbReference type="Proteomes" id="UP001149090">
    <property type="component" value="Unassembled WGS sequence"/>
</dbReference>
<evidence type="ECO:0000256" key="2">
    <source>
        <dbReference type="ARBA" id="ARBA00022527"/>
    </source>
</evidence>
<evidence type="ECO:0000256" key="8">
    <source>
        <dbReference type="ARBA" id="ARBA00048367"/>
    </source>
</evidence>
<evidence type="ECO:0000256" key="5">
    <source>
        <dbReference type="ARBA" id="ARBA00022777"/>
    </source>
</evidence>
<dbReference type="AlphaFoldDB" id="A0A9Q0RAH8"/>
<dbReference type="SMART" id="SM00220">
    <property type="entry name" value="S_TKc"/>
    <property type="match status" value="1"/>
</dbReference>
<dbReference type="PROSITE" id="PS50011">
    <property type="entry name" value="PROTEIN_KINASE_DOM"/>
    <property type="match status" value="1"/>
</dbReference>
<evidence type="ECO:0000313" key="14">
    <source>
        <dbReference type="Proteomes" id="UP001149090"/>
    </source>
</evidence>
<comment type="caution">
    <text evidence="13">The sequence shown here is derived from an EMBL/GenBank/DDBJ whole genome shotgun (WGS) entry which is preliminary data.</text>
</comment>
<accession>A0A9Q0RAH8</accession>
<dbReference type="PROSITE" id="PS00108">
    <property type="entry name" value="PROTEIN_KINASE_ST"/>
    <property type="match status" value="1"/>
</dbReference>
<feature type="binding site" evidence="10">
    <location>
        <position position="56"/>
    </location>
    <ligand>
        <name>ATP</name>
        <dbReference type="ChEBI" id="CHEBI:30616"/>
    </ligand>
</feature>
<evidence type="ECO:0000256" key="7">
    <source>
        <dbReference type="ARBA" id="ARBA00047811"/>
    </source>
</evidence>
<dbReference type="GO" id="GO:0004693">
    <property type="term" value="F:cyclin-dependent protein serine/threonine kinase activity"/>
    <property type="evidence" value="ECO:0007669"/>
    <property type="project" value="UniProtKB-EC"/>
</dbReference>
<protein>
    <submittedName>
        <fullName evidence="13">Binding protein</fullName>
    </submittedName>
</protein>
<dbReference type="Pfam" id="PF00069">
    <property type="entry name" value="Pkinase"/>
    <property type="match status" value="1"/>
</dbReference>
<dbReference type="Gene3D" id="1.10.510.10">
    <property type="entry name" value="Transferase(Phosphotransferase) domain 1"/>
    <property type="match status" value="1"/>
</dbReference>
<dbReference type="GO" id="GO:0032968">
    <property type="term" value="P:positive regulation of transcription elongation by RNA polymerase II"/>
    <property type="evidence" value="ECO:0007669"/>
    <property type="project" value="TreeGrafter"/>
</dbReference>
<dbReference type="PANTHER" id="PTHR24056">
    <property type="entry name" value="CELL DIVISION PROTEIN KINASE"/>
    <property type="match status" value="1"/>
</dbReference>
<evidence type="ECO:0000313" key="13">
    <source>
        <dbReference type="EMBL" id="KAJ5073089.1"/>
    </source>
</evidence>
<keyword evidence="3" id="KW-0808">Transferase</keyword>
<gene>
    <name evidence="13" type="ORF">M0811_09044</name>
</gene>
<comment type="catalytic activity">
    <reaction evidence="9">
        <text>[DNA-directed RNA polymerase] + ATP = phospho-[DNA-directed RNA polymerase] + ADP + H(+)</text>
        <dbReference type="Rhea" id="RHEA:10216"/>
        <dbReference type="Rhea" id="RHEA-COMP:11321"/>
        <dbReference type="Rhea" id="RHEA-COMP:11322"/>
        <dbReference type="ChEBI" id="CHEBI:15378"/>
        <dbReference type="ChEBI" id="CHEBI:30616"/>
        <dbReference type="ChEBI" id="CHEBI:43176"/>
        <dbReference type="ChEBI" id="CHEBI:68546"/>
        <dbReference type="ChEBI" id="CHEBI:456216"/>
        <dbReference type="EC" id="2.7.11.23"/>
    </reaction>
</comment>
<evidence type="ECO:0000256" key="3">
    <source>
        <dbReference type="ARBA" id="ARBA00022679"/>
    </source>
</evidence>
<evidence type="ECO:0000256" key="9">
    <source>
        <dbReference type="ARBA" id="ARBA00049280"/>
    </source>
</evidence>
<dbReference type="InterPro" id="IPR011009">
    <property type="entry name" value="Kinase-like_dom_sf"/>
</dbReference>
<keyword evidence="14" id="KW-1185">Reference proteome</keyword>
<evidence type="ECO:0000259" key="12">
    <source>
        <dbReference type="PROSITE" id="PS50011"/>
    </source>
</evidence>
<dbReference type="Gene3D" id="3.30.200.20">
    <property type="entry name" value="Phosphorylase Kinase, domain 1"/>
    <property type="match status" value="1"/>
</dbReference>
<comment type="similarity">
    <text evidence="1">Belongs to the protein kinase superfamily. CMGC Ser/Thr protein kinase family. CDC2/CDKX subfamily.</text>
</comment>
<dbReference type="OrthoDB" id="28397at2759"/>
<dbReference type="FunFam" id="1.10.510.10:FF:000415">
    <property type="entry name" value="CMGC/CDK/CRK7 protein kinase, variant"/>
    <property type="match status" value="1"/>
</dbReference>
<dbReference type="OMA" id="PGQHAQM"/>
<comment type="catalytic activity">
    <reaction evidence="8">
        <text>L-seryl-[protein] + ATP = O-phospho-L-seryl-[protein] + ADP + H(+)</text>
        <dbReference type="Rhea" id="RHEA:17989"/>
        <dbReference type="Rhea" id="RHEA-COMP:9863"/>
        <dbReference type="Rhea" id="RHEA-COMP:11604"/>
        <dbReference type="ChEBI" id="CHEBI:15378"/>
        <dbReference type="ChEBI" id="CHEBI:29999"/>
        <dbReference type="ChEBI" id="CHEBI:30616"/>
        <dbReference type="ChEBI" id="CHEBI:83421"/>
        <dbReference type="ChEBI" id="CHEBI:456216"/>
        <dbReference type="EC" id="2.7.11.22"/>
    </reaction>
</comment>
<evidence type="ECO:0000256" key="4">
    <source>
        <dbReference type="ARBA" id="ARBA00022741"/>
    </source>
</evidence>
<feature type="compositionally biased region" description="Polar residues" evidence="11">
    <location>
        <begin position="388"/>
        <end position="401"/>
    </location>
</feature>
<feature type="region of interest" description="Disordered" evidence="11">
    <location>
        <begin position="382"/>
        <end position="401"/>
    </location>
</feature>
<keyword evidence="4 10" id="KW-0547">Nucleotide-binding</keyword>
<sequence length="534" mass="61895">MNQQKKNEKDIISKRLLKYNSREINEFEQIKIIGDGTYGKVIKAREKKTGEIIALKKIKVVQEKEGFPITALREIMILQKLDHKNIIKLKEIVTSRLEEETRENLTEFYLVFEYMDHDLVGLTNSPQIPNFSLPQIKCYFQQLLEALLYCHKKQIVHRDVKAANLLINNKGELKLADFGLARSFQNSKNIDTSLVVTLWYRAPELLLGTKKHSPAIDMWSAGCVLAELFMRKPLFPGSNVLDQLDLIFSLCGSPDSCGWKSAEYLPLMQKYSIKKDYCSNIQNKFRILICSEGIDLLEKLLDLDPERRFTAQKALDHDFFWTDPMPAQINSFQAYSSCYEIDVKDQRRHLSLKSRSKAFSNLKNDIFVEKNIQNQRIANHNIPKSFKDQPNSFSSNQTFNPKQSKLSLNSYKLIPNQIPNQNSNQIPNQNPNQISNQIPNQIPNQISNQIPNQFSNQISNSIKNKIPNSIKNKIPNIVLNPIPDSIKNKIPNQTPNQIPYPHKKIHYQDFFQENTSKQKEKNELILPNERKHYL</sequence>
<proteinExistence type="inferred from homology"/>
<evidence type="ECO:0000256" key="11">
    <source>
        <dbReference type="SAM" id="MobiDB-lite"/>
    </source>
</evidence>
<dbReference type="PANTHER" id="PTHR24056:SF546">
    <property type="entry name" value="CYCLIN-DEPENDENT KINASE 12"/>
    <property type="match status" value="1"/>
</dbReference>
<keyword evidence="2" id="KW-0723">Serine/threonine-protein kinase</keyword>
<keyword evidence="6 10" id="KW-0067">ATP-binding</keyword>
<dbReference type="InterPro" id="IPR008271">
    <property type="entry name" value="Ser/Thr_kinase_AS"/>
</dbReference>
<dbReference type="GO" id="GO:0008353">
    <property type="term" value="F:RNA polymerase II CTD heptapeptide repeat kinase activity"/>
    <property type="evidence" value="ECO:0007669"/>
    <property type="project" value="UniProtKB-EC"/>
</dbReference>
<evidence type="ECO:0000256" key="10">
    <source>
        <dbReference type="PROSITE-ProRule" id="PRU10141"/>
    </source>
</evidence>
<organism evidence="13 14">
    <name type="scientific">Anaeramoeba ignava</name>
    <name type="common">Anaerobic marine amoeba</name>
    <dbReference type="NCBI Taxonomy" id="1746090"/>
    <lineage>
        <taxon>Eukaryota</taxon>
        <taxon>Metamonada</taxon>
        <taxon>Anaeramoebidae</taxon>
        <taxon>Anaeramoeba</taxon>
    </lineage>
</organism>
<comment type="catalytic activity">
    <reaction evidence="7">
        <text>L-threonyl-[protein] + ATP = O-phospho-L-threonyl-[protein] + ADP + H(+)</text>
        <dbReference type="Rhea" id="RHEA:46608"/>
        <dbReference type="Rhea" id="RHEA-COMP:11060"/>
        <dbReference type="Rhea" id="RHEA-COMP:11605"/>
        <dbReference type="ChEBI" id="CHEBI:15378"/>
        <dbReference type="ChEBI" id="CHEBI:30013"/>
        <dbReference type="ChEBI" id="CHEBI:30616"/>
        <dbReference type="ChEBI" id="CHEBI:61977"/>
        <dbReference type="ChEBI" id="CHEBI:456216"/>
        <dbReference type="EC" id="2.7.11.22"/>
    </reaction>
</comment>
<dbReference type="FunFam" id="3.30.200.20:FF:000124">
    <property type="entry name" value="Cyclin-dependent kinase 4"/>
    <property type="match status" value="1"/>
</dbReference>
<dbReference type="InterPro" id="IPR000719">
    <property type="entry name" value="Prot_kinase_dom"/>
</dbReference>
<dbReference type="GO" id="GO:0000307">
    <property type="term" value="C:cyclin-dependent protein kinase holoenzyme complex"/>
    <property type="evidence" value="ECO:0007669"/>
    <property type="project" value="TreeGrafter"/>
</dbReference>
<dbReference type="GO" id="GO:0005524">
    <property type="term" value="F:ATP binding"/>
    <property type="evidence" value="ECO:0007669"/>
    <property type="project" value="UniProtKB-UniRule"/>
</dbReference>
<dbReference type="InterPro" id="IPR050108">
    <property type="entry name" value="CDK"/>
</dbReference>
<dbReference type="PROSITE" id="PS00107">
    <property type="entry name" value="PROTEIN_KINASE_ATP"/>
    <property type="match status" value="1"/>
</dbReference>
<keyword evidence="5" id="KW-0418">Kinase</keyword>
<dbReference type="CDD" id="cd07840">
    <property type="entry name" value="STKc_CDK9_like"/>
    <property type="match status" value="1"/>
</dbReference>
<reference evidence="13" key="1">
    <citation type="submission" date="2022-10" db="EMBL/GenBank/DDBJ databases">
        <title>Novel sulphate-reducing endosymbionts in the free-living metamonad Anaeramoeba.</title>
        <authorList>
            <person name="Jerlstrom-Hultqvist J."/>
            <person name="Cepicka I."/>
            <person name="Gallot-Lavallee L."/>
            <person name="Salas-Leiva D."/>
            <person name="Curtis B.A."/>
            <person name="Zahonova K."/>
            <person name="Pipaliya S."/>
            <person name="Dacks J."/>
            <person name="Roger A.J."/>
        </authorList>
    </citation>
    <scope>NUCLEOTIDE SEQUENCE</scope>
    <source>
        <strain evidence="13">BMAN</strain>
    </source>
</reference>
<feature type="domain" description="Protein kinase" evidence="12">
    <location>
        <begin position="27"/>
        <end position="320"/>
    </location>
</feature>
<name>A0A9Q0RAH8_ANAIG</name>
<dbReference type="GO" id="GO:0005634">
    <property type="term" value="C:nucleus"/>
    <property type="evidence" value="ECO:0007669"/>
    <property type="project" value="TreeGrafter"/>
</dbReference>
<dbReference type="SUPFAM" id="SSF56112">
    <property type="entry name" value="Protein kinase-like (PK-like)"/>
    <property type="match status" value="1"/>
</dbReference>
<dbReference type="InterPro" id="IPR017441">
    <property type="entry name" value="Protein_kinase_ATP_BS"/>
</dbReference>
<dbReference type="EMBL" id="JAPDFW010000077">
    <property type="protein sequence ID" value="KAJ5073089.1"/>
    <property type="molecule type" value="Genomic_DNA"/>
</dbReference>